<keyword evidence="3" id="KW-1185">Reference proteome</keyword>
<evidence type="ECO:0008006" key="4">
    <source>
        <dbReference type="Google" id="ProtNLM"/>
    </source>
</evidence>
<sequence length="523" mass="59553">MEPSAKNPQSSSLWKLTSATQSLGGLARPVPITPIPKSINPKTQAFLRNLARPEGIGAVGSSNEAEPSDADMAKKHTRKENADEGGEGEEDESEQTVRLVAKHLLLHLRSAKEGLLYMRTRNTINECHGKKKLKYEGYEDDAKLYSMIAKRLRELVGDAHWFSAKEKAMQECISDAIVQRKSEEFINGLCRKKEEYAATSKRVLDKDRKRKEDEERKRSELTRTEEARRNAEIKRKQEVIALRKRLHANTARKYLSLGKDNNEESPMMTRLKEANKKRWIHEGGSVADTLVGNAFAIDEVVVNMVSYLNALDRVRIQRTCRRFHAIEHYSTDLLLQQVTEQEAKDVPRRTGESELSYLHSVELQRYDDYLFELPFGTSMSYKTVNGSVDEAHLVISPECYRSHAYVNSVMTRGTHYAEFTYEGSGRGVVKFGLENMPKSSVAIVHRIGQPFRSRLALYVDVDSYTMTIFQDGRVVQTVGLPRKKDSKSTRFVVKSRGSIDADIIVKRKRPPIGIGLGWFTRRR</sequence>
<dbReference type="CDD" id="cd09917">
    <property type="entry name" value="F-box_SF"/>
    <property type="match status" value="1"/>
</dbReference>
<reference evidence="2 3" key="1">
    <citation type="journal article" date="2012" name="Genome Biol.">
        <title>Genome and low-iron response of an oceanic diatom adapted to chronic iron limitation.</title>
        <authorList>
            <person name="Lommer M."/>
            <person name="Specht M."/>
            <person name="Roy A.S."/>
            <person name="Kraemer L."/>
            <person name="Andreson R."/>
            <person name="Gutowska M.A."/>
            <person name="Wolf J."/>
            <person name="Bergner S.V."/>
            <person name="Schilhabel M.B."/>
            <person name="Klostermeier U.C."/>
            <person name="Beiko R.G."/>
            <person name="Rosenstiel P."/>
            <person name="Hippler M."/>
            <person name="Laroche J."/>
        </authorList>
    </citation>
    <scope>NUCLEOTIDE SEQUENCE [LARGE SCALE GENOMIC DNA]</scope>
    <source>
        <strain evidence="2 3">CCMP1005</strain>
    </source>
</reference>
<feature type="region of interest" description="Disordered" evidence="1">
    <location>
        <begin position="203"/>
        <end position="228"/>
    </location>
</feature>
<protein>
    <recommendedName>
        <fullName evidence="4">F-box domain-containing protein</fullName>
    </recommendedName>
</protein>
<evidence type="ECO:0000313" key="3">
    <source>
        <dbReference type="Proteomes" id="UP000266841"/>
    </source>
</evidence>
<evidence type="ECO:0000256" key="1">
    <source>
        <dbReference type="SAM" id="MobiDB-lite"/>
    </source>
</evidence>
<evidence type="ECO:0000313" key="2">
    <source>
        <dbReference type="EMBL" id="EJK62821.1"/>
    </source>
</evidence>
<feature type="region of interest" description="Disordered" evidence="1">
    <location>
        <begin position="56"/>
        <end position="95"/>
    </location>
</feature>
<feature type="compositionally biased region" description="Acidic residues" evidence="1">
    <location>
        <begin position="83"/>
        <end position="94"/>
    </location>
</feature>
<proteinExistence type="predicted"/>
<comment type="caution">
    <text evidence="2">The sequence shown here is derived from an EMBL/GenBank/DDBJ whole genome shotgun (WGS) entry which is preliminary data.</text>
</comment>
<dbReference type="AlphaFoldDB" id="K0SPB0"/>
<name>K0SPB0_THAOC</name>
<feature type="compositionally biased region" description="Basic and acidic residues" evidence="1">
    <location>
        <begin position="71"/>
        <end position="82"/>
    </location>
</feature>
<dbReference type="EMBL" id="AGNL01018603">
    <property type="protein sequence ID" value="EJK62821.1"/>
    <property type="molecule type" value="Genomic_DNA"/>
</dbReference>
<dbReference type="Proteomes" id="UP000266841">
    <property type="component" value="Unassembled WGS sequence"/>
</dbReference>
<organism evidence="2 3">
    <name type="scientific">Thalassiosira oceanica</name>
    <name type="common">Marine diatom</name>
    <dbReference type="NCBI Taxonomy" id="159749"/>
    <lineage>
        <taxon>Eukaryota</taxon>
        <taxon>Sar</taxon>
        <taxon>Stramenopiles</taxon>
        <taxon>Ochrophyta</taxon>
        <taxon>Bacillariophyta</taxon>
        <taxon>Coscinodiscophyceae</taxon>
        <taxon>Thalassiosirophycidae</taxon>
        <taxon>Thalassiosirales</taxon>
        <taxon>Thalassiosiraceae</taxon>
        <taxon>Thalassiosira</taxon>
    </lineage>
</organism>
<gene>
    <name evidence="2" type="ORF">THAOC_16552</name>
</gene>
<accession>K0SPB0</accession>